<keyword evidence="2" id="KW-1185">Reference proteome</keyword>
<dbReference type="AlphaFoldDB" id="A0A564Z8T2"/>
<evidence type="ECO:0000313" key="2">
    <source>
        <dbReference type="Proteomes" id="UP000321570"/>
    </source>
</evidence>
<dbReference type="Proteomes" id="UP000321570">
    <property type="component" value="Unassembled WGS sequence"/>
</dbReference>
<organism evidence="1 2">
    <name type="scientific">Hymenolepis diminuta</name>
    <name type="common">Rat tapeworm</name>
    <dbReference type="NCBI Taxonomy" id="6216"/>
    <lineage>
        <taxon>Eukaryota</taxon>
        <taxon>Metazoa</taxon>
        <taxon>Spiralia</taxon>
        <taxon>Lophotrochozoa</taxon>
        <taxon>Platyhelminthes</taxon>
        <taxon>Cestoda</taxon>
        <taxon>Eucestoda</taxon>
        <taxon>Cyclophyllidea</taxon>
        <taxon>Hymenolepididae</taxon>
        <taxon>Hymenolepis</taxon>
    </lineage>
</organism>
<proteinExistence type="predicted"/>
<name>A0A564Z8T2_HYMDI</name>
<accession>A0A564Z8T2</accession>
<dbReference type="EMBL" id="CABIJS010000697">
    <property type="protein sequence ID" value="VUZ55860.1"/>
    <property type="molecule type" value="Genomic_DNA"/>
</dbReference>
<protein>
    <submittedName>
        <fullName evidence="1">Uncharacterized protein</fullName>
    </submittedName>
</protein>
<evidence type="ECO:0000313" key="1">
    <source>
        <dbReference type="EMBL" id="VUZ55860.1"/>
    </source>
</evidence>
<reference evidence="1 2" key="1">
    <citation type="submission" date="2019-07" db="EMBL/GenBank/DDBJ databases">
        <authorList>
            <person name="Jastrzebski P J."/>
            <person name="Paukszto L."/>
            <person name="Jastrzebski P J."/>
        </authorList>
    </citation>
    <scope>NUCLEOTIDE SEQUENCE [LARGE SCALE GENOMIC DNA]</scope>
    <source>
        <strain evidence="1 2">WMS-il1</strain>
    </source>
</reference>
<sequence>MNFLTSTKDPEDYAKNVGMFHHNSHTDENLSTGYVRYRDMYENIMAGRLHASQIVMLRKINRTYICSIFNRWILPT</sequence>
<gene>
    <name evidence="1" type="ORF">WMSIL1_LOCUS13670</name>
</gene>